<comment type="caution">
    <text evidence="1">The sequence shown here is derived from an EMBL/GenBank/DDBJ whole genome shotgun (WGS) entry which is preliminary data.</text>
</comment>
<evidence type="ECO:0000313" key="2">
    <source>
        <dbReference type="Proteomes" id="UP001155077"/>
    </source>
</evidence>
<gene>
    <name evidence="1" type="ORF">NE848_05725</name>
</gene>
<dbReference type="Proteomes" id="UP001155077">
    <property type="component" value="Unassembled WGS sequence"/>
</dbReference>
<dbReference type="EMBL" id="JAMSCK010000002">
    <property type="protein sequence ID" value="MCM8568868.1"/>
    <property type="molecule type" value="Genomic_DNA"/>
</dbReference>
<keyword evidence="2" id="KW-1185">Reference proteome</keyword>
<dbReference type="RefSeq" id="WP_252111339.1">
    <property type="nucleotide sequence ID" value="NZ_JAMSCK010000002.1"/>
</dbReference>
<reference evidence="1" key="1">
    <citation type="submission" date="2022-06" db="EMBL/GenBank/DDBJ databases">
        <title>Gramella sediminis sp. nov., isolated from deep-sea sediment of the Indian Ocean.</title>
        <authorList>
            <person name="Yang L."/>
        </authorList>
    </citation>
    <scope>NUCLEOTIDE SEQUENCE</scope>
    <source>
        <strain evidence="1">HMD3159</strain>
    </source>
</reference>
<name>A0ABT0YZI6_9FLAO</name>
<organism evidence="1 2">
    <name type="scientific">Gramella jeungdoensis</name>
    <dbReference type="NCBI Taxonomy" id="708091"/>
    <lineage>
        <taxon>Bacteria</taxon>
        <taxon>Pseudomonadati</taxon>
        <taxon>Bacteroidota</taxon>
        <taxon>Flavobacteriia</taxon>
        <taxon>Flavobacteriales</taxon>
        <taxon>Flavobacteriaceae</taxon>
        <taxon>Christiangramia</taxon>
    </lineage>
</organism>
<accession>A0ABT0YZI6</accession>
<evidence type="ECO:0000313" key="1">
    <source>
        <dbReference type="EMBL" id="MCM8568868.1"/>
    </source>
</evidence>
<evidence type="ECO:0008006" key="3">
    <source>
        <dbReference type="Google" id="ProtNLM"/>
    </source>
</evidence>
<protein>
    <recommendedName>
        <fullName evidence="3">NIPSNAP domain-containing protein</fullName>
    </recommendedName>
</protein>
<sequence length="243" mass="28174">MKRLIVLLLIMPFLGFSQEEDSRIMHMWELTIKPNQGQKFQEGMKKWKDCYLENEGVDSWNVWNRVQGVGNVVAVTLYMDKWAEMDEDNDEAGQACSSIFQTDVFPYVERMEHHIARTMPEFSRSQGDRPNLVNVVYFKVNNSSEFESVVKDVSSTFMASSENAGGFWYDLVGGGPDSPHYMVAAPLNKFADLDENRDGPWQAYEKKHGKAKMESTRNKFRESVDEIWSYMYRLNTELSRDAE</sequence>
<proteinExistence type="predicted"/>